<keyword evidence="2" id="KW-1185">Reference proteome</keyword>
<comment type="caution">
    <text evidence="1">The sequence shown here is derived from an EMBL/GenBank/DDBJ whole genome shotgun (WGS) entry which is preliminary data.</text>
</comment>
<evidence type="ECO:0000313" key="2">
    <source>
        <dbReference type="Proteomes" id="UP000612055"/>
    </source>
</evidence>
<dbReference type="EMBL" id="JAEHOE010000034">
    <property type="protein sequence ID" value="KAG2493971.1"/>
    <property type="molecule type" value="Genomic_DNA"/>
</dbReference>
<accession>A0A835Y4H0</accession>
<protein>
    <submittedName>
        <fullName evidence="1">Uncharacterized protein</fullName>
    </submittedName>
</protein>
<dbReference type="AlphaFoldDB" id="A0A835Y4H0"/>
<organism evidence="1 2">
    <name type="scientific">Edaphochlamys debaryana</name>
    <dbReference type="NCBI Taxonomy" id="47281"/>
    <lineage>
        <taxon>Eukaryota</taxon>
        <taxon>Viridiplantae</taxon>
        <taxon>Chlorophyta</taxon>
        <taxon>core chlorophytes</taxon>
        <taxon>Chlorophyceae</taxon>
        <taxon>CS clade</taxon>
        <taxon>Chlamydomonadales</taxon>
        <taxon>Chlamydomonadales incertae sedis</taxon>
        <taxon>Edaphochlamys</taxon>
    </lineage>
</organism>
<reference evidence="1" key="1">
    <citation type="journal article" date="2020" name="bioRxiv">
        <title>Comparative genomics of Chlamydomonas.</title>
        <authorList>
            <person name="Craig R.J."/>
            <person name="Hasan A.R."/>
            <person name="Ness R.W."/>
            <person name="Keightley P.D."/>
        </authorList>
    </citation>
    <scope>NUCLEOTIDE SEQUENCE</scope>
    <source>
        <strain evidence="1">CCAP 11/70</strain>
    </source>
</reference>
<evidence type="ECO:0000313" key="1">
    <source>
        <dbReference type="EMBL" id="KAG2493971.1"/>
    </source>
</evidence>
<sequence length="686" mass="72164">MAEPREVPAAAPPPGAEDPQADLLEAVCRCDDHGQAAFTGALASWDVAGCRLACRALRAAPGAPAGEVVSRAATAAAQWQERLVQLSRLAERWPRCRRLDLDLEVFHPCMGGGLDLTEAEGVVVQEALDALWQQALSAAGAPLQSVTCLRLTAAAYTLSPRRYVSDSDEWNSSFDDDYGGDDFGTRAGDPALLSAVGASALVTLFPSLETLELGRGVGMCPEDRPAVFGALTGLRRLSMSAHLYDDAGVQALTQLTSLALLKLTLEDEDRAFRDEQDELDEHGLLPLLMGLVGPGGAARPPPPAPLIKGLAALPQLRALELEGSRLVPGCPTPQELLDILPRSLRLTLRHCPIKVPRLIAASGPSQGLAWAYDTPVVPRSRAHTQEPDLQLDTGAGSLRLCGCVSGLVALAEVVRAFEDALGGQLSIDRYAQRLAGGVSALPAHAAAAIAYLASLCGPGGGGGEGSRGGPVTRLRVRSATAGFHAGALLVHYLRQVRCPPERLLVHGHGHDDDYGLVGLLQSLAEQLPPEALPPHLRVSGYLRSDLSAVLAAWPPLQALVVMPRLEKRPAQDSRGWGGPRGRRRQFYYGYAEAPLVDLAVQYAGLLRQAAARLAPGGWCAVRCKTRHGKAALKLAQEAAEAETGAGAPRCVALVADWLCGADDEAALRAACAEVQAPAEGSSAEAD</sequence>
<dbReference type="Proteomes" id="UP000612055">
    <property type="component" value="Unassembled WGS sequence"/>
</dbReference>
<dbReference type="SUPFAM" id="SSF52047">
    <property type="entry name" value="RNI-like"/>
    <property type="match status" value="1"/>
</dbReference>
<name>A0A835Y4H0_9CHLO</name>
<gene>
    <name evidence="1" type="ORF">HYH03_007898</name>
</gene>
<proteinExistence type="predicted"/>